<evidence type="ECO:0000259" key="3">
    <source>
        <dbReference type="Pfam" id="PF01557"/>
    </source>
</evidence>
<protein>
    <submittedName>
        <fullName evidence="4">5-oxopent-3-ene-1,2,5-tricarboxylate decarboxylase</fullName>
    </submittedName>
</protein>
<dbReference type="RefSeq" id="WP_284259216.1">
    <property type="nucleotide sequence ID" value="NZ_BSOS01000088.1"/>
</dbReference>
<dbReference type="PANTHER" id="PTHR42796:SF4">
    <property type="entry name" value="FUMARYLACETOACETATE HYDROLASE DOMAIN-CONTAINING PROTEIN 2A"/>
    <property type="match status" value="1"/>
</dbReference>
<comment type="caution">
    <text evidence="4">The sequence shown here is derived from an EMBL/GenBank/DDBJ whole genome shotgun (WGS) entry which is preliminary data.</text>
</comment>
<proteinExistence type="inferred from homology"/>
<comment type="similarity">
    <text evidence="1">Belongs to the FAH family.</text>
</comment>
<accession>A0ABQ6AE30</accession>
<evidence type="ECO:0000313" key="4">
    <source>
        <dbReference type="EMBL" id="GLR68369.1"/>
    </source>
</evidence>
<keyword evidence="5" id="KW-1185">Reference proteome</keyword>
<sequence length="285" mass="30253">MRFLRFSQNGRLGLAVAHNGAFHGLFAGDAGYPGDLPDLLNGGLEGLKTAGAALAKGPEIDETTIAYLPPLPNPGKIICLGLNYKDHAAEGGFEVPAFPTVFARFASGLIGHEAPILRPKVSDALDFEGEMVAVMGKKARHVAKADALGHVIGYSIFNDGSVRDYQMKTPQWTVGKNFDDTGAFGPYFVTADELPPGASGLKIETRLNGEVVQHATTADMVFDVETTIALLSTAFALLPGDILVMGTPSGIGAARKPPLWMKPGDVCEIEIERIGVLRNKIVQEV</sequence>
<dbReference type="EMBL" id="BSOS01000088">
    <property type="protein sequence ID" value="GLR68369.1"/>
    <property type="molecule type" value="Genomic_DNA"/>
</dbReference>
<dbReference type="Pfam" id="PF01557">
    <property type="entry name" value="FAA_hydrolase"/>
    <property type="match status" value="1"/>
</dbReference>
<keyword evidence="2" id="KW-0479">Metal-binding</keyword>
<gene>
    <name evidence="4" type="ORF">GCM10010909_30500</name>
</gene>
<dbReference type="InterPro" id="IPR011234">
    <property type="entry name" value="Fumarylacetoacetase-like_C"/>
</dbReference>
<evidence type="ECO:0000313" key="5">
    <source>
        <dbReference type="Proteomes" id="UP001156641"/>
    </source>
</evidence>
<dbReference type="SUPFAM" id="SSF56529">
    <property type="entry name" value="FAH"/>
    <property type="match status" value="1"/>
</dbReference>
<dbReference type="InterPro" id="IPR051121">
    <property type="entry name" value="FAH"/>
</dbReference>
<reference evidence="5" key="1">
    <citation type="journal article" date="2019" name="Int. J. Syst. Evol. Microbiol.">
        <title>The Global Catalogue of Microorganisms (GCM) 10K type strain sequencing project: providing services to taxonomists for standard genome sequencing and annotation.</title>
        <authorList>
            <consortium name="The Broad Institute Genomics Platform"/>
            <consortium name="The Broad Institute Genome Sequencing Center for Infectious Disease"/>
            <person name="Wu L."/>
            <person name="Ma J."/>
        </authorList>
    </citation>
    <scope>NUCLEOTIDE SEQUENCE [LARGE SCALE GENOMIC DNA]</scope>
    <source>
        <strain evidence="5">NBRC 112502</strain>
    </source>
</reference>
<dbReference type="PANTHER" id="PTHR42796">
    <property type="entry name" value="FUMARYLACETOACETATE HYDROLASE DOMAIN-CONTAINING PROTEIN 2A-RELATED"/>
    <property type="match status" value="1"/>
</dbReference>
<dbReference type="InterPro" id="IPR036663">
    <property type="entry name" value="Fumarylacetoacetase_C_sf"/>
</dbReference>
<dbReference type="Gene3D" id="3.90.850.10">
    <property type="entry name" value="Fumarylacetoacetase-like, C-terminal domain"/>
    <property type="match status" value="1"/>
</dbReference>
<dbReference type="Proteomes" id="UP001156641">
    <property type="component" value="Unassembled WGS sequence"/>
</dbReference>
<name>A0ABQ6AE30_9PROT</name>
<feature type="domain" description="Fumarylacetoacetase-like C-terminal" evidence="3">
    <location>
        <begin position="76"/>
        <end position="282"/>
    </location>
</feature>
<evidence type="ECO:0000256" key="2">
    <source>
        <dbReference type="ARBA" id="ARBA00022723"/>
    </source>
</evidence>
<organism evidence="4 5">
    <name type="scientific">Acidocella aquatica</name>
    <dbReference type="NCBI Taxonomy" id="1922313"/>
    <lineage>
        <taxon>Bacteria</taxon>
        <taxon>Pseudomonadati</taxon>
        <taxon>Pseudomonadota</taxon>
        <taxon>Alphaproteobacteria</taxon>
        <taxon>Acetobacterales</taxon>
        <taxon>Acidocellaceae</taxon>
        <taxon>Acidocella</taxon>
    </lineage>
</organism>
<evidence type="ECO:0000256" key="1">
    <source>
        <dbReference type="ARBA" id="ARBA00010211"/>
    </source>
</evidence>